<dbReference type="OrthoDB" id="31005at2759"/>
<accession>A0A1E3QGQ8</accession>
<dbReference type="AlphaFoldDB" id="A0A1E3QGQ8"/>
<comment type="subcellular location">
    <subcellularLocation>
        <location evidence="2">Cytoplasm</location>
    </subcellularLocation>
    <subcellularLocation>
        <location evidence="1">Nucleus</location>
    </subcellularLocation>
</comment>
<keyword evidence="5" id="KW-0539">Nucleus</keyword>
<keyword evidence="4" id="KW-0963">Cytoplasm</keyword>
<evidence type="ECO:0000256" key="3">
    <source>
        <dbReference type="ARBA" id="ARBA00005902"/>
    </source>
</evidence>
<dbReference type="SUPFAM" id="SSF74784">
    <property type="entry name" value="Translin"/>
    <property type="match status" value="1"/>
</dbReference>
<comment type="similarity">
    <text evidence="3">Belongs to the translin family.</text>
</comment>
<evidence type="ECO:0000256" key="1">
    <source>
        <dbReference type="ARBA" id="ARBA00004123"/>
    </source>
</evidence>
<dbReference type="InterPro" id="IPR002848">
    <property type="entry name" value="Translin_fam"/>
</dbReference>
<proteinExistence type="inferred from homology"/>
<evidence type="ECO:0000313" key="6">
    <source>
        <dbReference type="EMBL" id="ODQ76272.1"/>
    </source>
</evidence>
<dbReference type="GO" id="GO:0005737">
    <property type="term" value="C:cytoplasm"/>
    <property type="evidence" value="ECO:0007669"/>
    <property type="project" value="UniProtKB-SubCell"/>
</dbReference>
<name>A0A1E3QGQ8_LIPST</name>
<protein>
    <recommendedName>
        <fullName evidence="8">Translin</fullName>
    </recommendedName>
</protein>
<evidence type="ECO:0000256" key="5">
    <source>
        <dbReference type="ARBA" id="ARBA00023242"/>
    </source>
</evidence>
<evidence type="ECO:0000256" key="4">
    <source>
        <dbReference type="ARBA" id="ARBA00022490"/>
    </source>
</evidence>
<reference evidence="6 7" key="1">
    <citation type="journal article" date="2016" name="Proc. Natl. Acad. Sci. U.S.A.">
        <title>Comparative genomics of biotechnologically important yeasts.</title>
        <authorList>
            <person name="Riley R."/>
            <person name="Haridas S."/>
            <person name="Wolfe K.H."/>
            <person name="Lopes M.R."/>
            <person name="Hittinger C.T."/>
            <person name="Goeker M."/>
            <person name="Salamov A.A."/>
            <person name="Wisecaver J.H."/>
            <person name="Long T.M."/>
            <person name="Calvey C.H."/>
            <person name="Aerts A.L."/>
            <person name="Barry K.W."/>
            <person name="Choi C."/>
            <person name="Clum A."/>
            <person name="Coughlan A.Y."/>
            <person name="Deshpande S."/>
            <person name="Douglass A.P."/>
            <person name="Hanson S.J."/>
            <person name="Klenk H.-P."/>
            <person name="LaButti K.M."/>
            <person name="Lapidus A."/>
            <person name="Lindquist E.A."/>
            <person name="Lipzen A.M."/>
            <person name="Meier-Kolthoff J.P."/>
            <person name="Ohm R.A."/>
            <person name="Otillar R.P."/>
            <person name="Pangilinan J.L."/>
            <person name="Peng Y."/>
            <person name="Rokas A."/>
            <person name="Rosa C.A."/>
            <person name="Scheuner C."/>
            <person name="Sibirny A.A."/>
            <person name="Slot J.C."/>
            <person name="Stielow J.B."/>
            <person name="Sun H."/>
            <person name="Kurtzman C.P."/>
            <person name="Blackwell M."/>
            <person name="Grigoriev I.V."/>
            <person name="Jeffries T.W."/>
        </authorList>
    </citation>
    <scope>NUCLEOTIDE SEQUENCE [LARGE SCALE GENOMIC DNA]</scope>
    <source>
        <strain evidence="6 7">NRRL Y-11557</strain>
    </source>
</reference>
<evidence type="ECO:0000256" key="2">
    <source>
        <dbReference type="ARBA" id="ARBA00004496"/>
    </source>
</evidence>
<organism evidence="6 7">
    <name type="scientific">Lipomyces starkeyi NRRL Y-11557</name>
    <dbReference type="NCBI Taxonomy" id="675824"/>
    <lineage>
        <taxon>Eukaryota</taxon>
        <taxon>Fungi</taxon>
        <taxon>Dikarya</taxon>
        <taxon>Ascomycota</taxon>
        <taxon>Saccharomycotina</taxon>
        <taxon>Lipomycetes</taxon>
        <taxon>Lipomycetales</taxon>
        <taxon>Lipomycetaceae</taxon>
        <taxon>Lipomyces</taxon>
    </lineage>
</organism>
<dbReference type="Gene3D" id="1.20.58.200">
    <property type="entry name" value="Translin, domain 2"/>
    <property type="match status" value="1"/>
</dbReference>
<dbReference type="Proteomes" id="UP000094385">
    <property type="component" value="Unassembled WGS sequence"/>
</dbReference>
<dbReference type="Gene3D" id="1.20.58.190">
    <property type="entry name" value="Translin, domain 1"/>
    <property type="match status" value="1"/>
</dbReference>
<dbReference type="GO" id="GO:0005634">
    <property type="term" value="C:nucleus"/>
    <property type="evidence" value="ECO:0007669"/>
    <property type="project" value="UniProtKB-SubCell"/>
</dbReference>
<dbReference type="Pfam" id="PF01997">
    <property type="entry name" value="Translin"/>
    <property type="match status" value="1"/>
</dbReference>
<dbReference type="GO" id="GO:0043565">
    <property type="term" value="F:sequence-specific DNA binding"/>
    <property type="evidence" value="ECO:0007669"/>
    <property type="project" value="InterPro"/>
</dbReference>
<dbReference type="InterPro" id="IPR016069">
    <property type="entry name" value="Translin_C"/>
</dbReference>
<keyword evidence="7" id="KW-1185">Reference proteome</keyword>
<evidence type="ECO:0000313" key="7">
    <source>
        <dbReference type="Proteomes" id="UP000094385"/>
    </source>
</evidence>
<dbReference type="STRING" id="675824.A0A1E3QGQ8"/>
<dbReference type="InterPro" id="IPR016068">
    <property type="entry name" value="Translin_N"/>
</dbReference>
<dbReference type="InterPro" id="IPR036081">
    <property type="entry name" value="Translin_sf"/>
</dbReference>
<dbReference type="CDD" id="cd14820">
    <property type="entry name" value="TRAX"/>
    <property type="match status" value="1"/>
</dbReference>
<gene>
    <name evidence="6" type="ORF">LIPSTDRAFT_128415</name>
</gene>
<evidence type="ECO:0008006" key="8">
    <source>
        <dbReference type="Google" id="ProtNLM"/>
    </source>
</evidence>
<sequence length="264" mass="29329">MSVSVSVATIDRKTVTALFSSFGSALDAHHDARDRVIKASRDITAASKKIIFALQRVKYADAEIQRDDANKAGIKLESKIVGDICGLEEKIKDAFCAVKDDLQGAGAWRYQRQISGAIQEYIEALLFREYLTERWILSHEEVQKLIGHEYLVTYSDYILGLLDTTGELMRFAITNLYDVTASGAVQVSAIAKQICQLLRTLRIGFSGLRVNSSSHSSSTEFVKKLNTLYNSVDKVEKAVYSLIVRGSELPEGWIPGDDDDNARI</sequence>
<dbReference type="EMBL" id="KV454289">
    <property type="protein sequence ID" value="ODQ76272.1"/>
    <property type="molecule type" value="Genomic_DNA"/>
</dbReference>
<dbReference type="PANTHER" id="PTHR10741">
    <property type="entry name" value="TRANSLIN AND TRANSLIN ASSOCIATED PROTEIN X"/>
    <property type="match status" value="1"/>
</dbReference>